<gene>
    <name evidence="2" type="ORF">EV199_3881</name>
</gene>
<organism evidence="2 3">
    <name type="scientific">Pseudobacter ginsenosidimutans</name>
    <dbReference type="NCBI Taxonomy" id="661488"/>
    <lineage>
        <taxon>Bacteria</taxon>
        <taxon>Pseudomonadati</taxon>
        <taxon>Bacteroidota</taxon>
        <taxon>Chitinophagia</taxon>
        <taxon>Chitinophagales</taxon>
        <taxon>Chitinophagaceae</taxon>
        <taxon>Pseudobacter</taxon>
    </lineage>
</organism>
<evidence type="ECO:0000313" key="3">
    <source>
        <dbReference type="Proteomes" id="UP000293874"/>
    </source>
</evidence>
<dbReference type="InterPro" id="IPR046661">
    <property type="entry name" value="DUF6770"/>
</dbReference>
<name>A0A4Q7MTV1_9BACT</name>
<reference evidence="2 3" key="1">
    <citation type="submission" date="2019-02" db="EMBL/GenBank/DDBJ databases">
        <title>Genomic Encyclopedia of Type Strains, Phase IV (KMG-IV): sequencing the most valuable type-strain genomes for metagenomic binning, comparative biology and taxonomic classification.</title>
        <authorList>
            <person name="Goeker M."/>
        </authorList>
    </citation>
    <scope>NUCLEOTIDE SEQUENCE [LARGE SCALE GENOMIC DNA]</scope>
    <source>
        <strain evidence="2 3">DSM 18116</strain>
    </source>
</reference>
<dbReference type="RefSeq" id="WP_130542434.1">
    <property type="nucleotide sequence ID" value="NZ_CP042431.1"/>
</dbReference>
<dbReference type="OrthoDB" id="1312899at2"/>
<feature type="signal peptide" evidence="1">
    <location>
        <begin position="1"/>
        <end position="22"/>
    </location>
</feature>
<comment type="caution">
    <text evidence="2">The sequence shown here is derived from an EMBL/GenBank/DDBJ whole genome shotgun (WGS) entry which is preliminary data.</text>
</comment>
<evidence type="ECO:0000313" key="2">
    <source>
        <dbReference type="EMBL" id="RZS71968.1"/>
    </source>
</evidence>
<dbReference type="Proteomes" id="UP000293874">
    <property type="component" value="Unassembled WGS sequence"/>
</dbReference>
<sequence length="496" mass="56312">MKFSFIAITTFLLLTYSGLAQNKLSIENVRTVFLRSTGPITSNYEVKGYFTFFQSDKVDKKNNEYTLQLMDENLNKVKDVQFVDSKNIILQESASDNKSILFKFYNADQKSYDCRVYGVDGKQKFSYQREVDKKTLAYLKAMKVPPGSESNNLFAVDNKGFIAVYQQMVDDIPTFEINFYSSTDKRQWSYVPSVVKPAGGSFLGCSENVALFNVIKSAGTPLAPKIETWILGIYLQSGERAFEIRTDAQQYNMTPMSVITFKGTDNFLLMGAYFDKNEKNLSGRSLGVGLWLMNSSGRVLNSKYNSWESEISKVLNVNEKGRVEDFGYVFFHDLIETSNGHFFAVCEGYRKSGAKMLVTDMLLLHFDEKFNIREAKIYEKNSNSLDLPAAVEMMNLAAAGNYIKYGAYGFDYAFTQIDKTRSSFSVGYTDYVKDKDYKGLTFNAISYNSGMLSTDKINLKTEAGGMRIFAGKPGSVMILEYFKKEKKLDMRLEKIN</sequence>
<keyword evidence="3" id="KW-1185">Reference proteome</keyword>
<proteinExistence type="predicted"/>
<protein>
    <submittedName>
        <fullName evidence="2">Uncharacterized protein</fullName>
    </submittedName>
</protein>
<dbReference type="Pfam" id="PF20559">
    <property type="entry name" value="DUF6770"/>
    <property type="match status" value="1"/>
</dbReference>
<evidence type="ECO:0000256" key="1">
    <source>
        <dbReference type="SAM" id="SignalP"/>
    </source>
</evidence>
<accession>A0A4Q7MTV1</accession>
<dbReference type="AlphaFoldDB" id="A0A4Q7MTV1"/>
<keyword evidence="1" id="KW-0732">Signal</keyword>
<feature type="chain" id="PRO_5020614815" evidence="1">
    <location>
        <begin position="23"/>
        <end position="496"/>
    </location>
</feature>
<dbReference type="EMBL" id="SGXA01000002">
    <property type="protein sequence ID" value="RZS71968.1"/>
    <property type="molecule type" value="Genomic_DNA"/>
</dbReference>